<dbReference type="Proteomes" id="UP000294567">
    <property type="component" value="Unassembled WGS sequence"/>
</dbReference>
<keyword evidence="3 4" id="KW-0012">Acyltransferase</keyword>
<comment type="catalytic activity">
    <reaction evidence="4">
        <text>a 1-acyl-sn-glycero-3-phosphate + an acyl-CoA = a 1,2-diacyl-sn-glycero-3-phosphate + CoA</text>
        <dbReference type="Rhea" id="RHEA:19709"/>
        <dbReference type="ChEBI" id="CHEBI:57287"/>
        <dbReference type="ChEBI" id="CHEBI:57970"/>
        <dbReference type="ChEBI" id="CHEBI:58342"/>
        <dbReference type="ChEBI" id="CHEBI:58608"/>
        <dbReference type="EC" id="2.3.1.51"/>
    </reaction>
</comment>
<comment type="caution">
    <text evidence="6">The sequence shown here is derived from an EMBL/GenBank/DDBJ whole genome shotgun (WGS) entry which is preliminary data.</text>
</comment>
<proteinExistence type="inferred from homology"/>
<dbReference type="EC" id="2.3.1.51" evidence="4"/>
<gene>
    <name evidence="6" type="ORF">EDD65_102325</name>
</gene>
<protein>
    <recommendedName>
        <fullName evidence="4">1-acyl-sn-glycerol-3-phosphate acyltransferase</fullName>
        <ecNumber evidence="4">2.3.1.51</ecNumber>
    </recommendedName>
</protein>
<evidence type="ECO:0000313" key="7">
    <source>
        <dbReference type="Proteomes" id="UP000294567"/>
    </source>
</evidence>
<keyword evidence="4" id="KW-0443">Lipid metabolism</keyword>
<dbReference type="CDD" id="cd07989">
    <property type="entry name" value="LPLAT_AGPAT-like"/>
    <property type="match status" value="1"/>
</dbReference>
<evidence type="ECO:0000256" key="3">
    <source>
        <dbReference type="ARBA" id="ARBA00023315"/>
    </source>
</evidence>
<dbReference type="InterPro" id="IPR004552">
    <property type="entry name" value="AGP_acyltrans"/>
</dbReference>
<comment type="domain">
    <text evidence="4">The HXXXXD motif is essential for acyltransferase activity and may constitute the binding site for the phosphate moiety of the glycerol-3-phosphate.</text>
</comment>
<dbReference type="OrthoDB" id="9803035at2"/>
<dbReference type="PANTHER" id="PTHR10434:SF40">
    <property type="entry name" value="1-ACYL-SN-GLYCEROL-3-PHOSPHATE ACYLTRANSFERASE"/>
    <property type="match status" value="1"/>
</dbReference>
<name>A0A4R3KYX7_9FIRM</name>
<sequence length="194" mass="22088">MYFYRIVKVIANVIFRIIFRIEVNGKENVPKDGPLVLCSNHISNFDPIILGITFPRPIIFMAKKELFKNKLIGQLIKALGAFPVDRESSDIGAIKTSLKVLKQGKVLGIFPEGTRTQKMNLDNVKPGVALICIRSKAPVIPVFIESKYRLFSKVVVTIGKPIYFDEYYDKRLESKDYIKISKDIMKTVYSLKSL</sequence>
<keyword evidence="2 4" id="KW-0808">Transferase</keyword>
<evidence type="ECO:0000313" key="6">
    <source>
        <dbReference type="EMBL" id="TCS91390.1"/>
    </source>
</evidence>
<reference evidence="6 7" key="1">
    <citation type="submission" date="2019-03" db="EMBL/GenBank/DDBJ databases">
        <title>Genomic Encyclopedia of Type Strains, Phase IV (KMG-IV): sequencing the most valuable type-strain genomes for metagenomic binning, comparative biology and taxonomic classification.</title>
        <authorList>
            <person name="Goeker M."/>
        </authorList>
    </citation>
    <scope>NUCLEOTIDE SEQUENCE [LARGE SCALE GENOMIC DNA]</scope>
    <source>
        <strain evidence="6 7">DSM 26752</strain>
    </source>
</reference>
<keyword evidence="7" id="KW-1185">Reference proteome</keyword>
<organism evidence="6 7">
    <name type="scientific">Keratinibaculum paraultunense</name>
    <dbReference type="NCBI Taxonomy" id="1278232"/>
    <lineage>
        <taxon>Bacteria</taxon>
        <taxon>Bacillati</taxon>
        <taxon>Bacillota</taxon>
        <taxon>Tissierellia</taxon>
        <taxon>Tissierellales</taxon>
        <taxon>Tepidimicrobiaceae</taxon>
        <taxon>Keratinibaculum</taxon>
    </lineage>
</organism>
<evidence type="ECO:0000256" key="4">
    <source>
        <dbReference type="RuleBase" id="RU361267"/>
    </source>
</evidence>
<evidence type="ECO:0000259" key="5">
    <source>
        <dbReference type="SMART" id="SM00563"/>
    </source>
</evidence>
<dbReference type="GO" id="GO:0006654">
    <property type="term" value="P:phosphatidic acid biosynthetic process"/>
    <property type="evidence" value="ECO:0007669"/>
    <property type="project" value="TreeGrafter"/>
</dbReference>
<keyword evidence="4" id="KW-0594">Phospholipid biosynthesis</keyword>
<evidence type="ECO:0000256" key="2">
    <source>
        <dbReference type="ARBA" id="ARBA00022679"/>
    </source>
</evidence>
<dbReference type="GO" id="GO:0003841">
    <property type="term" value="F:1-acylglycerol-3-phosphate O-acyltransferase activity"/>
    <property type="evidence" value="ECO:0007669"/>
    <property type="project" value="UniProtKB-UniRule"/>
</dbReference>
<dbReference type="SUPFAM" id="SSF69593">
    <property type="entry name" value="Glycerol-3-phosphate (1)-acyltransferase"/>
    <property type="match status" value="1"/>
</dbReference>
<feature type="domain" description="Phospholipid/glycerol acyltransferase" evidence="5">
    <location>
        <begin position="35"/>
        <end position="147"/>
    </location>
</feature>
<dbReference type="EMBL" id="SMAE01000002">
    <property type="protein sequence ID" value="TCS91390.1"/>
    <property type="molecule type" value="Genomic_DNA"/>
</dbReference>
<keyword evidence="4" id="KW-1208">Phospholipid metabolism</keyword>
<dbReference type="PANTHER" id="PTHR10434">
    <property type="entry name" value="1-ACYL-SN-GLYCEROL-3-PHOSPHATE ACYLTRANSFERASE"/>
    <property type="match status" value="1"/>
</dbReference>
<dbReference type="RefSeq" id="WP_132026216.1">
    <property type="nucleotide sequence ID" value="NZ_CP068564.1"/>
</dbReference>
<keyword evidence="4" id="KW-0444">Lipid biosynthesis</keyword>
<comment type="similarity">
    <text evidence="1 4">Belongs to the 1-acyl-sn-glycerol-3-phosphate acyltransferase family.</text>
</comment>
<dbReference type="SMART" id="SM00563">
    <property type="entry name" value="PlsC"/>
    <property type="match status" value="1"/>
</dbReference>
<evidence type="ECO:0000256" key="1">
    <source>
        <dbReference type="ARBA" id="ARBA00008655"/>
    </source>
</evidence>
<dbReference type="GO" id="GO:0016020">
    <property type="term" value="C:membrane"/>
    <property type="evidence" value="ECO:0007669"/>
    <property type="project" value="InterPro"/>
</dbReference>
<dbReference type="AlphaFoldDB" id="A0A4R3KYX7"/>
<dbReference type="Pfam" id="PF01553">
    <property type="entry name" value="Acyltransferase"/>
    <property type="match status" value="1"/>
</dbReference>
<dbReference type="InterPro" id="IPR002123">
    <property type="entry name" value="Plipid/glycerol_acylTrfase"/>
</dbReference>
<accession>A0A4R3KYX7</accession>
<dbReference type="NCBIfam" id="TIGR00530">
    <property type="entry name" value="AGP_acyltrn"/>
    <property type="match status" value="1"/>
</dbReference>